<protein>
    <submittedName>
        <fullName evidence="3">Nicotinamidase-related amidase</fullName>
    </submittedName>
</protein>
<keyword evidence="1" id="KW-0378">Hydrolase</keyword>
<dbReference type="CDD" id="cd00431">
    <property type="entry name" value="cysteine_hydrolases"/>
    <property type="match status" value="1"/>
</dbReference>
<reference evidence="4" key="1">
    <citation type="submission" date="2016-10" db="EMBL/GenBank/DDBJ databases">
        <authorList>
            <person name="Varghese N."/>
            <person name="Submissions S."/>
        </authorList>
    </citation>
    <scope>NUCLEOTIDE SEQUENCE [LARGE SCALE GENOMIC DNA]</scope>
    <source>
        <strain evidence="4">DSM 3384</strain>
    </source>
</reference>
<organism evidence="3 4">
    <name type="scientific">Desulfobacula phenolica</name>
    <dbReference type="NCBI Taxonomy" id="90732"/>
    <lineage>
        <taxon>Bacteria</taxon>
        <taxon>Pseudomonadati</taxon>
        <taxon>Thermodesulfobacteriota</taxon>
        <taxon>Desulfobacteria</taxon>
        <taxon>Desulfobacterales</taxon>
        <taxon>Desulfobacteraceae</taxon>
        <taxon>Desulfobacula</taxon>
    </lineage>
</organism>
<dbReference type="EMBL" id="FNLL01000008">
    <property type="protein sequence ID" value="SDU43229.1"/>
    <property type="molecule type" value="Genomic_DNA"/>
</dbReference>
<dbReference type="Proteomes" id="UP000199608">
    <property type="component" value="Unassembled WGS sequence"/>
</dbReference>
<dbReference type="SUPFAM" id="SSF52499">
    <property type="entry name" value="Isochorismatase-like hydrolases"/>
    <property type="match status" value="1"/>
</dbReference>
<dbReference type="InterPro" id="IPR050272">
    <property type="entry name" value="Isochorismatase-like_hydrls"/>
</dbReference>
<dbReference type="AlphaFoldDB" id="A0A1H2IGE8"/>
<sequence length="187" mass="21209">MTEKPALLIIDMVEDYFKDENHYPITPLARKIIPVINLLIKEFRKKNFPVIFSTDAFAEDDFLFTGKMHPHAIKGSKGAQVVADLDMAPEDLWLPKPRFSAFFDIGLEKILRDQQITLCAVAGIATNFCVLATAMDAICHNFKAVIVDDCSTAFSETMHAQCLDLYRKNPLYPLFRVMNSEDFVSEI</sequence>
<evidence type="ECO:0000313" key="4">
    <source>
        <dbReference type="Proteomes" id="UP000199608"/>
    </source>
</evidence>
<accession>A0A1H2IGE8</accession>
<dbReference type="GO" id="GO:0016787">
    <property type="term" value="F:hydrolase activity"/>
    <property type="evidence" value="ECO:0007669"/>
    <property type="project" value="UniProtKB-KW"/>
</dbReference>
<name>A0A1H2IGE8_9BACT</name>
<dbReference type="PANTHER" id="PTHR43540:SF6">
    <property type="entry name" value="ISOCHORISMATASE-LIKE DOMAIN-CONTAINING PROTEIN"/>
    <property type="match status" value="1"/>
</dbReference>
<proteinExistence type="predicted"/>
<feature type="domain" description="Isochorismatase-like" evidence="2">
    <location>
        <begin position="6"/>
        <end position="167"/>
    </location>
</feature>
<evidence type="ECO:0000256" key="1">
    <source>
        <dbReference type="ARBA" id="ARBA00022801"/>
    </source>
</evidence>
<evidence type="ECO:0000313" key="3">
    <source>
        <dbReference type="EMBL" id="SDU43229.1"/>
    </source>
</evidence>
<keyword evidence="4" id="KW-1185">Reference proteome</keyword>
<dbReference type="PANTHER" id="PTHR43540">
    <property type="entry name" value="PEROXYUREIDOACRYLATE/UREIDOACRYLATE AMIDOHYDROLASE-RELATED"/>
    <property type="match status" value="1"/>
</dbReference>
<evidence type="ECO:0000259" key="2">
    <source>
        <dbReference type="Pfam" id="PF00857"/>
    </source>
</evidence>
<dbReference type="InterPro" id="IPR000868">
    <property type="entry name" value="Isochorismatase-like_dom"/>
</dbReference>
<dbReference type="Gene3D" id="3.40.50.850">
    <property type="entry name" value="Isochorismatase-like"/>
    <property type="match status" value="1"/>
</dbReference>
<dbReference type="Pfam" id="PF00857">
    <property type="entry name" value="Isochorismatase"/>
    <property type="match status" value="1"/>
</dbReference>
<dbReference type="InterPro" id="IPR036380">
    <property type="entry name" value="Isochorismatase-like_sf"/>
</dbReference>
<gene>
    <name evidence="3" type="ORF">SAMN04487931_108173</name>
</gene>
<dbReference type="RefSeq" id="WP_245743138.1">
    <property type="nucleotide sequence ID" value="NZ_FNLL01000008.1"/>
</dbReference>